<dbReference type="InterPro" id="IPR000067">
    <property type="entry name" value="FlgMring_FliF"/>
</dbReference>
<name>A0A1S1V837_9FIRM</name>
<keyword evidence="14" id="KW-0966">Cell projection</keyword>
<evidence type="ECO:0000256" key="10">
    <source>
        <dbReference type="SAM" id="MobiDB-lite"/>
    </source>
</evidence>
<feature type="transmembrane region" description="Helical" evidence="11">
    <location>
        <begin position="429"/>
        <end position="450"/>
    </location>
</feature>
<accession>A0A1S1V837</accession>
<dbReference type="EMBL" id="MKIE01000002">
    <property type="protein sequence ID" value="OHW62752.1"/>
    <property type="molecule type" value="Genomic_DNA"/>
</dbReference>
<dbReference type="OrthoDB" id="9807026at2"/>
<keyword evidence="4" id="KW-1003">Cell membrane</keyword>
<evidence type="ECO:0000256" key="2">
    <source>
        <dbReference type="ARBA" id="ARBA00004651"/>
    </source>
</evidence>
<evidence type="ECO:0000256" key="1">
    <source>
        <dbReference type="ARBA" id="ARBA00004117"/>
    </source>
</evidence>
<feature type="region of interest" description="Disordered" evidence="10">
    <location>
        <begin position="299"/>
        <end position="321"/>
    </location>
</feature>
<organism evidence="14 15">
    <name type="scientific">Andreesenia angusta</name>
    <dbReference type="NCBI Taxonomy" id="39480"/>
    <lineage>
        <taxon>Bacteria</taxon>
        <taxon>Bacillati</taxon>
        <taxon>Bacillota</taxon>
        <taxon>Tissierellia</taxon>
        <taxon>Tissierellales</taxon>
        <taxon>Gottschalkiaceae</taxon>
        <taxon>Andreesenia</taxon>
    </lineage>
</organism>
<gene>
    <name evidence="14" type="primary">fliF</name>
    <name evidence="14" type="ORF">EUAN_05360</name>
</gene>
<comment type="caution">
    <text evidence="14">The sequence shown here is derived from an EMBL/GenBank/DDBJ whole genome shotgun (WGS) entry which is preliminary data.</text>
</comment>
<dbReference type="InterPro" id="IPR045851">
    <property type="entry name" value="AMP-bd_C_sf"/>
</dbReference>
<dbReference type="InterPro" id="IPR043427">
    <property type="entry name" value="YscJ/FliF"/>
</dbReference>
<dbReference type="RefSeq" id="WP_071061425.1">
    <property type="nucleotide sequence ID" value="NZ_MKIE01000002.1"/>
</dbReference>
<dbReference type="Pfam" id="PF08345">
    <property type="entry name" value="YscJ_FliF_C"/>
    <property type="match status" value="1"/>
</dbReference>
<dbReference type="InterPro" id="IPR006182">
    <property type="entry name" value="FliF_N_dom"/>
</dbReference>
<feature type="domain" description="Flagellar M-ring N-terminal" evidence="12">
    <location>
        <begin position="46"/>
        <end position="221"/>
    </location>
</feature>
<proteinExistence type="inferred from homology"/>
<comment type="function">
    <text evidence="9">The M ring may be actively involved in energy transduction.</text>
</comment>
<dbReference type="GO" id="GO:0071973">
    <property type="term" value="P:bacterial-type flagellum-dependent cell motility"/>
    <property type="evidence" value="ECO:0007669"/>
    <property type="project" value="InterPro"/>
</dbReference>
<evidence type="ECO:0000313" key="14">
    <source>
        <dbReference type="EMBL" id="OHW62752.1"/>
    </source>
</evidence>
<evidence type="ECO:0000256" key="7">
    <source>
        <dbReference type="ARBA" id="ARBA00023136"/>
    </source>
</evidence>
<protein>
    <recommendedName>
        <fullName evidence="9">Flagellar M-ring protein</fullName>
    </recommendedName>
</protein>
<keyword evidence="14" id="KW-0969">Cilium</keyword>
<keyword evidence="15" id="KW-1185">Reference proteome</keyword>
<keyword evidence="8 9" id="KW-0975">Bacterial flagellum</keyword>
<dbReference type="GO" id="GO:0009431">
    <property type="term" value="C:bacterial-type flagellum basal body, MS ring"/>
    <property type="evidence" value="ECO:0007669"/>
    <property type="project" value="InterPro"/>
</dbReference>
<dbReference type="NCBIfam" id="TIGR00206">
    <property type="entry name" value="fliF"/>
    <property type="match status" value="1"/>
</dbReference>
<dbReference type="PANTHER" id="PTHR30046">
    <property type="entry name" value="FLAGELLAR M-RING PROTEIN"/>
    <property type="match status" value="1"/>
</dbReference>
<keyword evidence="6 11" id="KW-1133">Transmembrane helix</keyword>
<dbReference type="GO" id="GO:0003774">
    <property type="term" value="F:cytoskeletal motor activity"/>
    <property type="evidence" value="ECO:0007669"/>
    <property type="project" value="InterPro"/>
</dbReference>
<dbReference type="AlphaFoldDB" id="A0A1S1V837"/>
<feature type="transmembrane region" description="Helical" evidence="11">
    <location>
        <begin position="25"/>
        <end position="45"/>
    </location>
</feature>
<sequence>MGDLIEKIKNQLNSFWSGTEKKRKVLIISGLAVILIAISSAIFFLTRTEYVVLYDNLSLKEAGAITASLDEQGILWKEGKDGTELSVPANMKDKAKINLAVEGLPEERYDFDQAFQDMDWTTTEYDKKQKLKYALENSLSKDIASMDGIEKAEVRLTIPEESGYVIKNDSKPTGSVYLTIDKKSGIKADAISGIQHLVANAVNGMNAMDVSIVGNDGQLLSEQSKDGESVDMSDQVTAQQAIQEKLDNSIRGFLENAFGRGKVDVRTSVKMNFDSEVENITEYESPFEGGEEGIARSVEEMEENSSNTTEGEVPGVEPNAEDQPADFVEVEGQNQEYSKNEKVTNYEINERNRQIKKEPGQIESVTVAVLIDEKTIGDGLTDDKREEISNLIYAATGIKTEQVEVSAMAFGDSSEGEESAEEEAAGVPIWVFALIGAGVLAIGLIAFILYRRKKKREEELALEEAKRLELEAMVDETMEYMEDDIEFGVEKSRQKDQIAKFIDQKPEIIAQLLRTWINEE</sequence>
<dbReference type="Proteomes" id="UP000180254">
    <property type="component" value="Unassembled WGS sequence"/>
</dbReference>
<dbReference type="PRINTS" id="PR01009">
    <property type="entry name" value="FLGMRINGFLIF"/>
</dbReference>
<dbReference type="Pfam" id="PF01514">
    <property type="entry name" value="YscJ_FliF"/>
    <property type="match status" value="1"/>
</dbReference>
<evidence type="ECO:0000256" key="3">
    <source>
        <dbReference type="ARBA" id="ARBA00007971"/>
    </source>
</evidence>
<dbReference type="STRING" id="39480.EUAN_05360"/>
<keyword evidence="14" id="KW-0282">Flagellum</keyword>
<feature type="domain" description="Flagellar M-ring C-terminal" evidence="13">
    <location>
        <begin position="254"/>
        <end position="410"/>
    </location>
</feature>
<keyword evidence="5 11" id="KW-0812">Transmembrane</keyword>
<comment type="similarity">
    <text evidence="3 9">Belongs to the FliF family.</text>
</comment>
<evidence type="ECO:0000256" key="9">
    <source>
        <dbReference type="PIRNR" id="PIRNR004862"/>
    </source>
</evidence>
<dbReference type="InterPro" id="IPR013556">
    <property type="entry name" value="Flag_M-ring_C"/>
</dbReference>
<evidence type="ECO:0000256" key="5">
    <source>
        <dbReference type="ARBA" id="ARBA00022692"/>
    </source>
</evidence>
<evidence type="ECO:0000313" key="15">
    <source>
        <dbReference type="Proteomes" id="UP000180254"/>
    </source>
</evidence>
<evidence type="ECO:0000256" key="6">
    <source>
        <dbReference type="ARBA" id="ARBA00022989"/>
    </source>
</evidence>
<dbReference type="PANTHER" id="PTHR30046:SF0">
    <property type="entry name" value="FLAGELLAR M-RING PROTEIN"/>
    <property type="match status" value="1"/>
</dbReference>
<dbReference type="PIRSF" id="PIRSF004862">
    <property type="entry name" value="FliF"/>
    <property type="match status" value="1"/>
</dbReference>
<dbReference type="GO" id="GO:0005886">
    <property type="term" value="C:plasma membrane"/>
    <property type="evidence" value="ECO:0007669"/>
    <property type="project" value="UniProtKB-SubCell"/>
</dbReference>
<evidence type="ECO:0000259" key="12">
    <source>
        <dbReference type="Pfam" id="PF01514"/>
    </source>
</evidence>
<reference evidence="14 15" key="1">
    <citation type="submission" date="2016-09" db="EMBL/GenBank/DDBJ databases">
        <title>Genome sequence of Eubacterium angustum.</title>
        <authorList>
            <person name="Poehlein A."/>
            <person name="Daniel R."/>
        </authorList>
    </citation>
    <scope>NUCLEOTIDE SEQUENCE [LARGE SCALE GENOMIC DNA]</scope>
    <source>
        <strain evidence="14 15">DSM 1989</strain>
    </source>
</reference>
<evidence type="ECO:0000259" key="13">
    <source>
        <dbReference type="Pfam" id="PF08345"/>
    </source>
</evidence>
<evidence type="ECO:0000256" key="8">
    <source>
        <dbReference type="ARBA" id="ARBA00023143"/>
    </source>
</evidence>
<evidence type="ECO:0000256" key="11">
    <source>
        <dbReference type="SAM" id="Phobius"/>
    </source>
</evidence>
<dbReference type="Gene3D" id="3.30.300.30">
    <property type="match status" value="1"/>
</dbReference>
<comment type="subcellular location">
    <subcellularLocation>
        <location evidence="1 9">Bacterial flagellum basal body</location>
    </subcellularLocation>
    <subcellularLocation>
        <location evidence="2">Cell membrane</location>
        <topology evidence="2">Multi-pass membrane protein</topology>
    </subcellularLocation>
</comment>
<evidence type="ECO:0000256" key="4">
    <source>
        <dbReference type="ARBA" id="ARBA00022475"/>
    </source>
</evidence>
<keyword evidence="7 11" id="KW-0472">Membrane</keyword>